<dbReference type="EMBL" id="JAFKCZ010000005">
    <property type="protein sequence ID" value="MBN7796622.1"/>
    <property type="molecule type" value="Genomic_DNA"/>
</dbReference>
<dbReference type="Pfam" id="PF12680">
    <property type="entry name" value="SnoaL_2"/>
    <property type="match status" value="1"/>
</dbReference>
<gene>
    <name evidence="2" type="ORF">JYP50_08470</name>
</gene>
<dbReference type="Gene3D" id="3.10.450.50">
    <property type="match status" value="1"/>
</dbReference>
<dbReference type="AlphaFoldDB" id="A0A939IM42"/>
<dbReference type="Proteomes" id="UP000664303">
    <property type="component" value="Unassembled WGS sequence"/>
</dbReference>
<evidence type="ECO:0000313" key="3">
    <source>
        <dbReference type="Proteomes" id="UP000664303"/>
    </source>
</evidence>
<feature type="domain" description="SnoaL-like" evidence="1">
    <location>
        <begin position="14"/>
        <end position="120"/>
    </location>
</feature>
<dbReference type="InterPro" id="IPR037401">
    <property type="entry name" value="SnoaL-like"/>
</dbReference>
<evidence type="ECO:0000259" key="1">
    <source>
        <dbReference type="Pfam" id="PF12680"/>
    </source>
</evidence>
<dbReference type="SUPFAM" id="SSF54427">
    <property type="entry name" value="NTF2-like"/>
    <property type="match status" value="1"/>
</dbReference>
<comment type="caution">
    <text evidence="2">The sequence shown here is derived from an EMBL/GenBank/DDBJ whole genome shotgun (WGS) entry which is preliminary data.</text>
</comment>
<protein>
    <submittedName>
        <fullName evidence="2">Nuclear transport factor 2 family protein</fullName>
    </submittedName>
</protein>
<organism evidence="2 3">
    <name type="scientific">Parahaliea mediterranea</name>
    <dbReference type="NCBI Taxonomy" id="651086"/>
    <lineage>
        <taxon>Bacteria</taxon>
        <taxon>Pseudomonadati</taxon>
        <taxon>Pseudomonadota</taxon>
        <taxon>Gammaproteobacteria</taxon>
        <taxon>Cellvibrionales</taxon>
        <taxon>Halieaceae</taxon>
        <taxon>Parahaliea</taxon>
    </lineage>
</organism>
<accession>A0A939IM42</accession>
<sequence>MSSVQEIFLAYATAFEATYEDDDWERLRPYFATDAIYEVVGGPMACRIEGVDNILRALKKSIDGFDRRLDSRRLDLPAAPEVEGDTLKLRWVVTYTRNDSPPGELRGRSEATVRDGVIVELRDFYDDAELAPFGEWLARHAPDLDGSYV</sequence>
<dbReference type="InterPro" id="IPR032710">
    <property type="entry name" value="NTF2-like_dom_sf"/>
</dbReference>
<keyword evidence="3" id="KW-1185">Reference proteome</keyword>
<dbReference type="RefSeq" id="WP_206560060.1">
    <property type="nucleotide sequence ID" value="NZ_JAFKCZ010000005.1"/>
</dbReference>
<name>A0A939IM42_9GAMM</name>
<reference evidence="2" key="1">
    <citation type="submission" date="2021-02" db="EMBL/GenBank/DDBJ databases">
        <title>PHA producing bacteria isolated from coastal sediment in Guangdong, Shenzhen.</title>
        <authorList>
            <person name="Zheng W."/>
            <person name="Yu S."/>
            <person name="Huang Y."/>
        </authorList>
    </citation>
    <scope>NUCLEOTIDE SEQUENCE</scope>
    <source>
        <strain evidence="2">TN14-10</strain>
    </source>
</reference>
<proteinExistence type="predicted"/>
<evidence type="ECO:0000313" key="2">
    <source>
        <dbReference type="EMBL" id="MBN7796622.1"/>
    </source>
</evidence>